<accession>A0A4E0R1H0</accession>
<keyword evidence="4" id="KW-1185">Reference proteome</keyword>
<feature type="domain" description="Lcl C-terminal" evidence="2">
    <location>
        <begin position="313"/>
        <end position="428"/>
    </location>
</feature>
<dbReference type="EMBL" id="JSZA02000103">
    <property type="protein sequence ID" value="TGO02601.1"/>
    <property type="molecule type" value="Genomic_DNA"/>
</dbReference>
<evidence type="ECO:0000313" key="4">
    <source>
        <dbReference type="Proteomes" id="UP000030428"/>
    </source>
</evidence>
<name>A0A4E0R1H0_9GAMM</name>
<dbReference type="AlphaFoldDB" id="A0A4E0R1H0"/>
<dbReference type="Proteomes" id="UP000030428">
    <property type="component" value="Unassembled WGS sequence"/>
</dbReference>
<dbReference type="InterPro" id="IPR011460">
    <property type="entry name" value="Lcl_C"/>
</dbReference>
<protein>
    <recommendedName>
        <fullName evidence="2">Lcl C-terminal domain-containing protein</fullName>
    </recommendedName>
</protein>
<feature type="region of interest" description="Disordered" evidence="1">
    <location>
        <begin position="1"/>
        <end position="25"/>
    </location>
</feature>
<sequence>MTFKRTQTSSEKDAEKATSNYEKQADKKAWLAANRQNTFDAYQAYLNGNTLKRYAMVVKARLQKDEKAWQNACEQDTPEAYQAYLDGNTVKDYAVEAQTLLQSFAEPEDDDYLDGNISGLDAQSQFFPEQQDEQKDQTLKPADEAIKRLQILVEQQREEKAWQKACEQNTITSYQIYLKGQTFKQHAEVAIKRLESLLGQQQDEEAWQKTCEQNTIASYQTYLKGQTLKQNADVAQKRLQTLIKQQEDKEAWQKACEENTVQSYQVYLKGQTLKQHADEAINCLQNLLEQQQADEVIKQQQPLQRYTDNGDGSVTDNQTGLIWLKNVNGFGSQDWETAMECARNLAHGQCGLSDGSKAGDWRLPTKDEWEAMVGTERDGDVFSGVQSSWYWSSTSYKENTSLAWSMYLDTGRLYSYGKKFMYGVWAVRGGLL</sequence>
<evidence type="ECO:0000256" key="1">
    <source>
        <dbReference type="SAM" id="MobiDB-lite"/>
    </source>
</evidence>
<comment type="caution">
    <text evidence="3">The sequence shown here is derived from an EMBL/GenBank/DDBJ whole genome shotgun (WGS) entry which is preliminary data.</text>
</comment>
<evidence type="ECO:0000259" key="2">
    <source>
        <dbReference type="Pfam" id="PF07603"/>
    </source>
</evidence>
<proteinExistence type="predicted"/>
<organism evidence="3 4">
    <name type="scientific">Candidatus Thiomargarita nelsonii</name>
    <dbReference type="NCBI Taxonomy" id="1003181"/>
    <lineage>
        <taxon>Bacteria</taxon>
        <taxon>Pseudomonadati</taxon>
        <taxon>Pseudomonadota</taxon>
        <taxon>Gammaproteobacteria</taxon>
        <taxon>Thiotrichales</taxon>
        <taxon>Thiotrichaceae</taxon>
        <taxon>Thiomargarita</taxon>
    </lineage>
</organism>
<gene>
    <name evidence="3" type="ORF">PN36_22205</name>
</gene>
<evidence type="ECO:0000313" key="3">
    <source>
        <dbReference type="EMBL" id="TGO02601.1"/>
    </source>
</evidence>
<dbReference type="Pfam" id="PF07603">
    <property type="entry name" value="Lcl_C"/>
    <property type="match status" value="1"/>
</dbReference>
<reference evidence="3 4" key="1">
    <citation type="journal article" date="2016" name="Front. Microbiol.">
        <title>Single-Cell (Meta-)Genomics of a Dimorphic Candidatus Thiomargarita nelsonii Reveals Genomic Plasticity.</title>
        <authorList>
            <person name="Flood B.E."/>
            <person name="Fliss P."/>
            <person name="Jones D.S."/>
            <person name="Dick G.J."/>
            <person name="Jain S."/>
            <person name="Kaster A.K."/>
            <person name="Winkel M."/>
            <person name="Mussmann M."/>
            <person name="Bailey J."/>
        </authorList>
    </citation>
    <scope>NUCLEOTIDE SEQUENCE [LARGE SCALE GENOMIC DNA]</scope>
    <source>
        <strain evidence="3">Hydrate Ridge</strain>
    </source>
</reference>